<evidence type="ECO:0000313" key="2">
    <source>
        <dbReference type="EMBL" id="SBT58790.1"/>
    </source>
</evidence>
<feature type="compositionally biased region" description="Basic and acidic residues" evidence="1">
    <location>
        <begin position="121"/>
        <end position="130"/>
    </location>
</feature>
<feature type="compositionally biased region" description="Basic and acidic residues" evidence="1">
    <location>
        <begin position="1750"/>
        <end position="1779"/>
    </location>
</feature>
<sequence>MDGFDEAKMKQLQMLKEKMKISKAQKADEVKKTEETFTHDVKNVRSFESEDLRYNKPGKRIVDVFPANRKITHIKGNRYTVQLKNGGTAYTGKVKNGTVRLANGTDTFDTPLDFQEVMKRKNEKKRRELQRNNPNNVNNFMGIKHVPWGNKRGGMTASSAFRGMNNRHGNIRNGKQDNKDGYNNGNNEDVHLRSAYSGHVEDQGNDSPKGRSNDMQDGDLLNGNSLRNSDSQNVDDTKEEQSFGTGVIRNTKSLNSGPFKNFFAQNGMFKEQQLDNTSPFSQNVLSESFPGTYMNNNGSNTMNWPGLNGNSLHRVKLNANVGSDDLGSGGFSRSAFGSGGFSSNGIGSDIVDNGIVGKGSFGSEHIDNGIVGKSSFGSEHIDNGIVGKGSFGSEHIDNGVVGRGGFGSDNVVNDNVDSNVVGSSGFGRDIVDDSSNVDSGNLGSGSFGSGNLGSGSFGSGNLGSGGFGSGNLGSGGFGSGIGSSIFGRSSFSNSLTNFGRSNLFSSLAAKVNSQNDGKTCKGSIGNGAFNNKEVHDRETKPLDDSDGVKGNPFDSKGASNNSNSANGSLSGSRLNSTQNIPNSNGKNDVLDSTINSRGNPFFTSNSKVSIFNSTGSIFNKTTGITNSPFGSISNDNNCVSNNTSKKNIFGNVVADNNAFRKTDKEKSIFGSSGSGNNIFGMSTPGKNPFCSATSPIIGGTAENSRIFSNARGLTVGTAFNSCSHEFSAKAPGICSDKLVCDANGFKSKGVNIESNVVMNTGGNIVENAGKDGNVCENNGTVSKSIDLITTNNRLINESCIERSSDGISGFGDYNGNGEGKTDFGKSGASLSGFSSYTSMGAMQNKSSFGRNTSNPFSSNEVNSRVVTFNGTLSHAENMRSGFPNELAYGGIEENVNNSRDSNNANGKCVQNDIRVHNGSNNSSNNCTVGSSDGGGVGIAQQKDEMIETLSNHHACGWDPKQDLLRASAENSNPRENDCDGDDTTGTNEGREGKNIRKKISNCFNNMIPSIFSSPSRKTEEVVDTIGENKKEERIGNEYVLQNLGIPMNMSHNSEVLLSEEKESKVEEGRISESMPGIGNKEVIYRQDSSSNNMDRTHPRCDTNVDASDSRRTFTVSDDMSNIQISTVDKGNDLKTNSQTDGGQGMLLFSGEKSTFSSKLKAMKKKLSSKIRTDNNCSNIASTNIFGYANGNHLNSNPPSSMTDLLSKSGPYQGDINGKGYMPSLYDTESRKPQQSMYKNEQNEVANNRSDEQKNENTFGRFTEQHVNNSLNINAHNFESKVDFEKYSQVYKNMNYINKNMNYVGKCVPLTAEDVNNYVDANLKCTRNYDELSSANKNFLETAKEMGNSVKTNEQLKSVVYDLNKNISRNACANASVTEEEDRLMSSSRNMTTTQLEYRNMEERSTHLLKSENANEKEIAFSGCNFATRRTISHINNKKMTAMEKLTLINQRMRDISTSEEAYSKDKIPESAKKIMEREDFALKNKSPQTENEKKKVPRKMKPFVSSECSESFRNTFYPNENNTYNIFSLKNLSNLDILKTYTGYSNNNGGECDMYNNAHFSQGDVNAKYAENMKMSSSSNSATIPSTYFNEGNNNFKDSKMGMNNNNKMNTKNMDTNSLMYTNPYPITSIRELNRRIDYNAENDVYTVNNNINHLNSRSRVSEEKRAKYISKMERELNSQTELITNIYGSLEKNNFIYGNHQGANYDEGINSGSDKSNKGIEVRKRNYDDITTNGSNDNVQNENLFSEQKKKVKTESNMENAEKEKNFSPKANSERTEKGSNSSFINMSTYVREIRNAKTLDDISMNLSDYTMHSEKILCDLINDNLNMTLKISSLDDLPFLFEDLQ</sequence>
<feature type="compositionally biased region" description="Low complexity" evidence="1">
    <location>
        <begin position="557"/>
        <end position="576"/>
    </location>
</feature>
<dbReference type="EMBL" id="FLRE01002570">
    <property type="protein sequence ID" value="SBT58790.1"/>
    <property type="molecule type" value="Genomic_DNA"/>
</dbReference>
<feature type="region of interest" description="Disordered" evidence="1">
    <location>
        <begin position="1233"/>
        <end position="1252"/>
    </location>
</feature>
<feature type="compositionally biased region" description="Polar residues" evidence="1">
    <location>
        <begin position="1233"/>
        <end position="1247"/>
    </location>
</feature>
<evidence type="ECO:0000256" key="1">
    <source>
        <dbReference type="SAM" id="MobiDB-lite"/>
    </source>
</evidence>
<reference evidence="3" key="1">
    <citation type="submission" date="2016-05" db="EMBL/GenBank/DDBJ databases">
        <authorList>
            <person name="Naeem Raeece"/>
        </authorList>
    </citation>
    <scope>NUCLEOTIDE SEQUENCE [LARGE SCALE GENOMIC DNA]</scope>
</reference>
<evidence type="ECO:0000313" key="3">
    <source>
        <dbReference type="Proteomes" id="UP000078550"/>
    </source>
</evidence>
<feature type="compositionally biased region" description="Polar residues" evidence="1">
    <location>
        <begin position="577"/>
        <end position="592"/>
    </location>
</feature>
<feature type="region of interest" description="Disordered" evidence="1">
    <location>
        <begin position="121"/>
        <end position="256"/>
    </location>
</feature>
<protein>
    <submittedName>
        <fullName evidence="2">Uncharacterized protein</fullName>
    </submittedName>
</protein>
<feature type="compositionally biased region" description="Polar residues" evidence="1">
    <location>
        <begin position="222"/>
        <end position="234"/>
    </location>
</feature>
<feature type="region of interest" description="Disordered" evidence="1">
    <location>
        <begin position="968"/>
        <end position="993"/>
    </location>
</feature>
<proteinExistence type="predicted"/>
<feature type="region of interest" description="Disordered" evidence="1">
    <location>
        <begin position="1750"/>
        <end position="1782"/>
    </location>
</feature>
<accession>A0A1A9AQ29</accession>
<name>A0A1A9AQ29_PLAOA</name>
<gene>
    <name evidence="2" type="ORF">POVWA2_087770</name>
</gene>
<feature type="compositionally biased region" description="Basic and acidic residues" evidence="1">
    <location>
        <begin position="532"/>
        <end position="547"/>
    </location>
</feature>
<organism evidence="2 3">
    <name type="scientific">Plasmodium ovale wallikeri</name>
    <dbReference type="NCBI Taxonomy" id="864142"/>
    <lineage>
        <taxon>Eukaryota</taxon>
        <taxon>Sar</taxon>
        <taxon>Alveolata</taxon>
        <taxon>Apicomplexa</taxon>
        <taxon>Aconoidasida</taxon>
        <taxon>Haemosporida</taxon>
        <taxon>Plasmodiidae</taxon>
        <taxon>Plasmodium</taxon>
        <taxon>Plasmodium (Plasmodium)</taxon>
    </lineage>
</organism>
<feature type="compositionally biased region" description="Polar residues" evidence="1">
    <location>
        <begin position="242"/>
        <end position="256"/>
    </location>
</feature>
<dbReference type="Proteomes" id="UP000078550">
    <property type="component" value="Unassembled WGS sequence"/>
</dbReference>
<feature type="region of interest" description="Disordered" evidence="1">
    <location>
        <begin position="514"/>
        <end position="592"/>
    </location>
</feature>